<dbReference type="EMBL" id="LKEA01000098">
    <property type="protein sequence ID" value="ROV87344.1"/>
    <property type="molecule type" value="Genomic_DNA"/>
</dbReference>
<dbReference type="GO" id="GO:0006751">
    <property type="term" value="P:glutathione catabolic process"/>
    <property type="evidence" value="ECO:0007669"/>
    <property type="project" value="UniProtKB-UniRule"/>
</dbReference>
<evidence type="ECO:0000313" key="5">
    <source>
        <dbReference type="EMBL" id="ROV87344.1"/>
    </source>
</evidence>
<dbReference type="InterPro" id="IPR029055">
    <property type="entry name" value="Ntn_hydrolases_N"/>
</dbReference>
<dbReference type="InterPro" id="IPR000101">
    <property type="entry name" value="GGT_peptidase"/>
</dbReference>
<gene>
    <name evidence="5" type="ORF">VMCG_10707</name>
</gene>
<dbReference type="GO" id="GO:0103068">
    <property type="term" value="F:leukotriene C4 gamma-glutamyl transferase activity"/>
    <property type="evidence" value="ECO:0007669"/>
    <property type="project" value="UniProtKB-EC"/>
</dbReference>
<comment type="catalytic activity">
    <reaction evidence="3">
        <text>an S-substituted glutathione + H2O = an S-substituted L-cysteinylglycine + L-glutamate</text>
        <dbReference type="Rhea" id="RHEA:59468"/>
        <dbReference type="ChEBI" id="CHEBI:15377"/>
        <dbReference type="ChEBI" id="CHEBI:29985"/>
        <dbReference type="ChEBI" id="CHEBI:90779"/>
        <dbReference type="ChEBI" id="CHEBI:143103"/>
        <dbReference type="EC" id="3.4.19.13"/>
    </reaction>
</comment>
<reference evidence="5 6" key="1">
    <citation type="submission" date="2015-09" db="EMBL/GenBank/DDBJ databases">
        <title>Host preference determinants of Valsa canker pathogens revealed by comparative genomics.</title>
        <authorList>
            <person name="Yin Z."/>
            <person name="Huang L."/>
        </authorList>
    </citation>
    <scope>NUCLEOTIDE SEQUENCE [LARGE SCALE GENOMIC DNA]</scope>
    <source>
        <strain evidence="5 6">03-1</strain>
    </source>
</reference>
<comment type="function">
    <text evidence="3">Cleaves the gamma-glutamyl peptide bond of glutathione and glutathione conjugates.</text>
</comment>
<keyword evidence="6" id="KW-1185">Reference proteome</keyword>
<dbReference type="OrthoDB" id="1081007at2759"/>
<keyword evidence="4" id="KW-0732">Signal</keyword>
<name>A0A423V931_9PEZI</name>
<feature type="binding site" evidence="2">
    <location>
        <position position="107"/>
    </location>
    <ligand>
        <name>L-glutamate</name>
        <dbReference type="ChEBI" id="CHEBI:29985"/>
    </ligand>
</feature>
<dbReference type="FunFam" id="1.10.246.130:FF:000001">
    <property type="entry name" value="Gamma-glutamyltransferase 5 isoform 1"/>
    <property type="match status" value="1"/>
</dbReference>
<comment type="catalytic activity">
    <reaction evidence="3">
        <text>an N-terminal (5-L-glutamyl)-[peptide] + an alpha-amino acid = 5-L-glutamyl amino acid + an N-terminal L-alpha-aminoacyl-[peptide]</text>
        <dbReference type="Rhea" id="RHEA:23904"/>
        <dbReference type="Rhea" id="RHEA-COMP:9780"/>
        <dbReference type="Rhea" id="RHEA-COMP:9795"/>
        <dbReference type="ChEBI" id="CHEBI:77644"/>
        <dbReference type="ChEBI" id="CHEBI:78597"/>
        <dbReference type="ChEBI" id="CHEBI:78599"/>
        <dbReference type="ChEBI" id="CHEBI:78608"/>
        <dbReference type="EC" id="2.3.2.2"/>
    </reaction>
</comment>
<comment type="caution">
    <text evidence="5">The sequence shown here is derived from an EMBL/GenBank/DDBJ whole genome shotgun (WGS) entry which is preliminary data.</text>
</comment>
<feature type="binding site" evidence="2">
    <location>
        <position position="423"/>
    </location>
    <ligand>
        <name>L-glutamate</name>
        <dbReference type="ChEBI" id="CHEBI:29985"/>
    </ligand>
</feature>
<dbReference type="SUPFAM" id="SSF56235">
    <property type="entry name" value="N-terminal nucleophile aminohydrolases (Ntn hydrolases)"/>
    <property type="match status" value="1"/>
</dbReference>
<evidence type="ECO:0000313" key="6">
    <source>
        <dbReference type="Proteomes" id="UP000283895"/>
    </source>
</evidence>
<dbReference type="InterPro" id="IPR043138">
    <property type="entry name" value="GGT_lsub"/>
</dbReference>
<dbReference type="NCBIfam" id="TIGR00066">
    <property type="entry name" value="g_glut_trans"/>
    <property type="match status" value="1"/>
</dbReference>
<dbReference type="GO" id="GO:0005886">
    <property type="term" value="C:plasma membrane"/>
    <property type="evidence" value="ECO:0007669"/>
    <property type="project" value="TreeGrafter"/>
</dbReference>
<feature type="binding site" evidence="2">
    <location>
        <position position="474"/>
    </location>
    <ligand>
        <name>L-glutamate</name>
        <dbReference type="ChEBI" id="CHEBI:29985"/>
    </ligand>
</feature>
<feature type="binding site" evidence="2">
    <location>
        <begin position="451"/>
        <end position="452"/>
    </location>
    <ligand>
        <name>L-glutamate</name>
        <dbReference type="ChEBI" id="CHEBI:29985"/>
    </ligand>
</feature>
<sequence length="571" mass="60743">MAVRRAVTAAQLLLGLSQLAVAVPTAYFGSNGTNATDIPSLGAVASESTVCSKIGIELLEQGGNAIDALVGTVFCVGVIGMYHSGIGGGGFMLVRDEEGSFEFVDFRETAPAAYFEDMYVNDTDLSLYGGLAAGVPGELRGLEYVHNKYGSLPWKKVMTPAVNVARHGFEVTADTARYLAGVSNAEFLTQDPTWAIDFAPNGTLVQEGQIMTRKRYADTLETISEEGPDAFYKGAIAEATIAALQASNGTMTVEDLANYTIELRDPVTIDYRGYKLTSCSAPSGGEVALSILNIVNGFDSFSDPAQANLSTHRLDEAMRWSYGMRTNLGDPSFVPGMAEYQAEMLSQQNAADIRAKISNYTSYNVSFYDPGNLEVLTDHGTSHVVAADRSGLSVSITTTINTIFGSRVMVPETGVILNNEMNDFSTPGSTNAFGYAPSEANYIVPGKRPLSSISPTIVEYPSGGLFFISGSAGGSRIITATAQIIHHAVDHDMTAREALAEPRMHDQLSPDYVSFEYAYDNGTTAYLKGLGHTVEWVAPGSSTAQALRLLPNGTFEAAGEPRQLASGGLAV</sequence>
<evidence type="ECO:0000256" key="3">
    <source>
        <dbReference type="RuleBase" id="RU368068"/>
    </source>
</evidence>
<comment type="catalytic activity">
    <reaction evidence="3">
        <text>glutathione + H2O = L-cysteinylglycine + L-glutamate</text>
        <dbReference type="Rhea" id="RHEA:28807"/>
        <dbReference type="ChEBI" id="CHEBI:15377"/>
        <dbReference type="ChEBI" id="CHEBI:29985"/>
        <dbReference type="ChEBI" id="CHEBI:57925"/>
        <dbReference type="ChEBI" id="CHEBI:61694"/>
        <dbReference type="EC" id="3.4.19.13"/>
    </reaction>
</comment>
<dbReference type="Gene3D" id="3.60.20.40">
    <property type="match status" value="1"/>
</dbReference>
<feature type="signal peptide" evidence="4">
    <location>
        <begin position="1"/>
        <end position="22"/>
    </location>
</feature>
<evidence type="ECO:0000256" key="1">
    <source>
        <dbReference type="PIRSR" id="PIRSR600101-1"/>
    </source>
</evidence>
<dbReference type="PANTHER" id="PTHR11686">
    <property type="entry name" value="GAMMA GLUTAMYL TRANSPEPTIDASE"/>
    <property type="match status" value="1"/>
</dbReference>
<dbReference type="Proteomes" id="UP000283895">
    <property type="component" value="Unassembled WGS sequence"/>
</dbReference>
<feature type="binding site" evidence="2">
    <location>
        <begin position="399"/>
        <end position="401"/>
    </location>
    <ligand>
        <name>L-glutamate</name>
        <dbReference type="ChEBI" id="CHEBI:29985"/>
    </ligand>
</feature>
<keyword evidence="3" id="KW-0378">Hydrolase</keyword>
<evidence type="ECO:0000256" key="4">
    <source>
        <dbReference type="SAM" id="SignalP"/>
    </source>
</evidence>
<dbReference type="STRING" id="356882.A0A423V931"/>
<dbReference type="InterPro" id="IPR043137">
    <property type="entry name" value="GGT_ssub_C"/>
</dbReference>
<dbReference type="PANTHER" id="PTHR11686:SF62">
    <property type="entry name" value="GLUTATHIONE HYDROLASE"/>
    <property type="match status" value="1"/>
</dbReference>
<dbReference type="EC" id="2.3.2.2" evidence="3"/>
<organism evidence="5 6">
    <name type="scientific">Cytospora schulzeri</name>
    <dbReference type="NCBI Taxonomy" id="448051"/>
    <lineage>
        <taxon>Eukaryota</taxon>
        <taxon>Fungi</taxon>
        <taxon>Dikarya</taxon>
        <taxon>Ascomycota</taxon>
        <taxon>Pezizomycotina</taxon>
        <taxon>Sordariomycetes</taxon>
        <taxon>Sordariomycetidae</taxon>
        <taxon>Diaporthales</taxon>
        <taxon>Cytosporaceae</taxon>
        <taxon>Cytospora</taxon>
    </lineage>
</organism>
<evidence type="ECO:0000256" key="2">
    <source>
        <dbReference type="PIRSR" id="PIRSR600101-2"/>
    </source>
</evidence>
<keyword evidence="3" id="KW-0012">Acyltransferase</keyword>
<accession>A0A423V931</accession>
<dbReference type="EC" id="3.4.19.13" evidence="3"/>
<feature type="chain" id="PRO_5019138189" description="Glutathione hydrolase" evidence="4">
    <location>
        <begin position="23"/>
        <end position="571"/>
    </location>
</feature>
<dbReference type="UniPathway" id="UPA00204"/>
<proteinExistence type="predicted"/>
<dbReference type="Gene3D" id="1.10.246.130">
    <property type="match status" value="1"/>
</dbReference>
<dbReference type="AlphaFoldDB" id="A0A423V931"/>
<dbReference type="Pfam" id="PF01019">
    <property type="entry name" value="G_glu_transpept"/>
    <property type="match status" value="1"/>
</dbReference>
<dbReference type="GO" id="GO:0036374">
    <property type="term" value="F:glutathione hydrolase activity"/>
    <property type="evidence" value="ECO:0007669"/>
    <property type="project" value="UniProtKB-UniRule"/>
</dbReference>
<dbReference type="FunFam" id="3.60.20.40:FF:000008">
    <property type="entry name" value="Gamma-glutamyltranspeptidase (Eurofung)"/>
    <property type="match status" value="1"/>
</dbReference>
<comment type="pathway">
    <text evidence="3">Sulfur metabolism; glutathione metabolism.</text>
</comment>
<feature type="active site" description="Nucleophile" evidence="1">
    <location>
        <position position="381"/>
    </location>
</feature>
<keyword evidence="3" id="KW-0808">Transferase</keyword>
<dbReference type="PRINTS" id="PR01210">
    <property type="entry name" value="GGTRANSPTASE"/>
</dbReference>
<protein>
    <recommendedName>
        <fullName evidence="3">Glutathione hydrolase</fullName>
        <ecNumber evidence="3">2.3.2.2</ecNumber>
        <ecNumber evidence="3">3.4.19.13</ecNumber>
    </recommendedName>
    <alternativeName>
        <fullName evidence="3">Gamma-glutamyltransferase</fullName>
    </alternativeName>
    <alternativeName>
        <fullName evidence="3">Gamma-glutamyltranspeptidase</fullName>
    </alternativeName>
</protein>